<name>D4V661_PHOVU</name>
<dbReference type="EMBL" id="ADKO01000036">
    <property type="protein sequence ID" value="EFG18644.1"/>
    <property type="molecule type" value="Genomic_DNA"/>
</dbReference>
<comment type="caution">
    <text evidence="1">The sequence shown here is derived from an EMBL/GenBank/DDBJ whole genome shotgun (WGS) entry which is preliminary data.</text>
</comment>
<proteinExistence type="predicted"/>
<dbReference type="AlphaFoldDB" id="D4V661"/>
<sequence length="67" mass="7703">MFDIIGSVEPVFRFLTCRTVLCRGLRKAWQKKIPQRSEDDFLLANQPLKGAALRNQPGKGLYLQVRN</sequence>
<accession>D4V661</accession>
<evidence type="ECO:0000313" key="1">
    <source>
        <dbReference type="EMBL" id="EFG18644.1"/>
    </source>
</evidence>
<organism evidence="1 2">
    <name type="scientific">Phocaeicola vulgatus PC510</name>
    <dbReference type="NCBI Taxonomy" id="702446"/>
    <lineage>
        <taxon>Bacteria</taxon>
        <taxon>Pseudomonadati</taxon>
        <taxon>Bacteroidota</taxon>
        <taxon>Bacteroidia</taxon>
        <taxon>Bacteroidales</taxon>
        <taxon>Bacteroidaceae</taxon>
        <taxon>Phocaeicola</taxon>
    </lineage>
</organism>
<reference evidence="1 2" key="1">
    <citation type="journal article" date="2011" name="J. Bacteriol.">
        <title>Draft genome sequence of Bacteroides vulgatus PC510, a strain isolated from human feces.</title>
        <authorList>
            <person name="Cuiv P.O."/>
            <person name="Klaassens E.S."/>
            <person name="Durkin A.S."/>
            <person name="Harkins D.M."/>
            <person name="Foster L."/>
            <person name="McCorrison J."/>
            <person name="Torralba M."/>
            <person name="Nelson K.E."/>
            <person name="Morrison M."/>
        </authorList>
    </citation>
    <scope>NUCLEOTIDE SEQUENCE [LARGE SCALE GENOMIC DNA]</scope>
    <source>
        <strain evidence="1 2">PC510</strain>
    </source>
</reference>
<evidence type="ECO:0000313" key="2">
    <source>
        <dbReference type="Proteomes" id="UP000004563"/>
    </source>
</evidence>
<protein>
    <submittedName>
        <fullName evidence="1">Uncharacterized protein</fullName>
    </submittedName>
</protein>
<gene>
    <name evidence="1" type="ORF">CUU_0889</name>
</gene>
<dbReference type="Proteomes" id="UP000004563">
    <property type="component" value="Unassembled WGS sequence"/>
</dbReference>